<protein>
    <submittedName>
        <fullName evidence="2">Uncharacterized protein</fullName>
    </submittedName>
</protein>
<reference evidence="2" key="2">
    <citation type="journal article" date="2020" name="Nat. Commun.">
        <title>Large-scale genome sequencing of mycorrhizal fungi provides insights into the early evolution of symbiotic traits.</title>
        <authorList>
            <person name="Miyauchi S."/>
            <person name="Kiss E."/>
            <person name="Kuo A."/>
            <person name="Drula E."/>
            <person name="Kohler A."/>
            <person name="Sanchez-Garcia M."/>
            <person name="Morin E."/>
            <person name="Andreopoulos B."/>
            <person name="Barry K.W."/>
            <person name="Bonito G."/>
            <person name="Buee M."/>
            <person name="Carver A."/>
            <person name="Chen C."/>
            <person name="Cichocki N."/>
            <person name="Clum A."/>
            <person name="Culley D."/>
            <person name="Crous P.W."/>
            <person name="Fauchery L."/>
            <person name="Girlanda M."/>
            <person name="Hayes R.D."/>
            <person name="Keri Z."/>
            <person name="LaButti K."/>
            <person name="Lipzen A."/>
            <person name="Lombard V."/>
            <person name="Magnuson J."/>
            <person name="Maillard F."/>
            <person name="Murat C."/>
            <person name="Nolan M."/>
            <person name="Ohm R.A."/>
            <person name="Pangilinan J."/>
            <person name="Pereira M.F."/>
            <person name="Perotto S."/>
            <person name="Peter M."/>
            <person name="Pfister S."/>
            <person name="Riley R."/>
            <person name="Sitrit Y."/>
            <person name="Stielow J.B."/>
            <person name="Szollosi G."/>
            <person name="Zifcakova L."/>
            <person name="Stursova M."/>
            <person name="Spatafora J.W."/>
            <person name="Tedersoo L."/>
            <person name="Vaario L.M."/>
            <person name="Yamada A."/>
            <person name="Yan M."/>
            <person name="Wang P."/>
            <person name="Xu J."/>
            <person name="Bruns T."/>
            <person name="Baldrian P."/>
            <person name="Vilgalys R."/>
            <person name="Dunand C."/>
            <person name="Henrissat B."/>
            <person name="Grigoriev I.V."/>
            <person name="Hibbett D."/>
            <person name="Nagy L.G."/>
            <person name="Martin F.M."/>
        </authorList>
    </citation>
    <scope>NUCLEOTIDE SEQUENCE</scope>
    <source>
        <strain evidence="2">Prilba</strain>
    </source>
</reference>
<dbReference type="GO" id="GO:0000329">
    <property type="term" value="C:fungal-type vacuole membrane"/>
    <property type="evidence" value="ECO:0007669"/>
    <property type="project" value="InterPro"/>
</dbReference>
<dbReference type="Proteomes" id="UP000759537">
    <property type="component" value="Unassembled WGS sequence"/>
</dbReference>
<accession>A0A9P5N096</accession>
<keyword evidence="1" id="KW-1133">Transmembrane helix</keyword>
<reference evidence="2" key="1">
    <citation type="submission" date="2019-10" db="EMBL/GenBank/DDBJ databases">
        <authorList>
            <consortium name="DOE Joint Genome Institute"/>
            <person name="Kuo A."/>
            <person name="Miyauchi S."/>
            <person name="Kiss E."/>
            <person name="Drula E."/>
            <person name="Kohler A."/>
            <person name="Sanchez-Garcia M."/>
            <person name="Andreopoulos B."/>
            <person name="Barry K.W."/>
            <person name="Bonito G."/>
            <person name="Buee M."/>
            <person name="Carver A."/>
            <person name="Chen C."/>
            <person name="Cichocki N."/>
            <person name="Clum A."/>
            <person name="Culley D."/>
            <person name="Crous P.W."/>
            <person name="Fauchery L."/>
            <person name="Girlanda M."/>
            <person name="Hayes R."/>
            <person name="Keri Z."/>
            <person name="LaButti K."/>
            <person name="Lipzen A."/>
            <person name="Lombard V."/>
            <person name="Magnuson J."/>
            <person name="Maillard F."/>
            <person name="Morin E."/>
            <person name="Murat C."/>
            <person name="Nolan M."/>
            <person name="Ohm R."/>
            <person name="Pangilinan J."/>
            <person name="Pereira M."/>
            <person name="Perotto S."/>
            <person name="Peter M."/>
            <person name="Riley R."/>
            <person name="Sitrit Y."/>
            <person name="Stielow B."/>
            <person name="Szollosi G."/>
            <person name="Zifcakova L."/>
            <person name="Stursova M."/>
            <person name="Spatafora J.W."/>
            <person name="Tedersoo L."/>
            <person name="Vaario L.-M."/>
            <person name="Yamada A."/>
            <person name="Yan M."/>
            <person name="Wang P."/>
            <person name="Xu J."/>
            <person name="Bruns T."/>
            <person name="Baldrian P."/>
            <person name="Vilgalys R."/>
            <person name="Henrissat B."/>
            <person name="Grigoriev I.V."/>
            <person name="Hibbett D."/>
            <person name="Nagy L.G."/>
            <person name="Martin F.M."/>
        </authorList>
    </citation>
    <scope>NUCLEOTIDE SEQUENCE</scope>
    <source>
        <strain evidence="2">Prilba</strain>
    </source>
</reference>
<dbReference type="PANTHER" id="PTHR35895">
    <property type="entry name" value="CHROMOSOME 16, WHOLE GENOME SHOTGUN SEQUENCE"/>
    <property type="match status" value="1"/>
</dbReference>
<organism evidence="2 3">
    <name type="scientific">Russula ochroleuca</name>
    <dbReference type="NCBI Taxonomy" id="152965"/>
    <lineage>
        <taxon>Eukaryota</taxon>
        <taxon>Fungi</taxon>
        <taxon>Dikarya</taxon>
        <taxon>Basidiomycota</taxon>
        <taxon>Agaricomycotina</taxon>
        <taxon>Agaricomycetes</taxon>
        <taxon>Russulales</taxon>
        <taxon>Russulaceae</taxon>
        <taxon>Russula</taxon>
    </lineage>
</organism>
<gene>
    <name evidence="2" type="ORF">DFH94DRAFT_792955</name>
</gene>
<dbReference type="EMBL" id="WHVB01000005">
    <property type="protein sequence ID" value="KAF8482999.1"/>
    <property type="molecule type" value="Genomic_DNA"/>
</dbReference>
<keyword evidence="1" id="KW-0472">Membrane</keyword>
<evidence type="ECO:0000313" key="3">
    <source>
        <dbReference type="Proteomes" id="UP000759537"/>
    </source>
</evidence>
<comment type="caution">
    <text evidence="2">The sequence shown here is derived from an EMBL/GenBank/DDBJ whole genome shotgun (WGS) entry which is preliminary data.</text>
</comment>
<sequence>MEEYHLDSDLLPDLDLTSEALSLQVHREQGGGASEKIPFYKRRWFLISLAIACLVGIGLLFVLLYPVVKAIAQHIVDASSLNVDRVVIAEPTNTSFLLHMDGWVSHAGIFSAQIIFTQPLHVSWVDASEEIPLGVFNLEPLYVKKKRAYINQTTDFTITDQGAFARFTQYMITSNNFTWRLRSDNLHVRALKFPISKGVGFKKDLYLNGINSFQRNVVLKEFQLPSDSPEGGINFYAVTTLINPSPFQLNLGTVVFNLLYDNVYLGQGTGTNTTIAPGPNDIALSGRLIPHNGSVSELAVVGQLFTKYINGDTSLVVAQGVSTLQSDNTSISWLSEGLQALRLNVPFKSPTLIDPIQSISIGSLSLAFSEAQPWAPVANSHSVQASMSLPFGFNIEVGQIENFFNISRNGSTVGGLTTPLGASTSNIHVLNSSNTEGTIDIIIDNTPFSISDESKPHFSAFNAELTDLDYEHFQLEGYAITVATMSIGTLTLDPINFNVSSGLWGLRGLQGLVSIDGVDVLGGTKDALSLGTNVTIVNPSNLNLGVGDLVFQLLKDGSLVGTTFMPNLTLLVGNNSVAAHTSFSPNNSPEGREVLDNFVGKKDSLVTIAGYNESTKIAPLLQAFETINLNVTLPGLKTDLLSSAALTVLPTTGHKNNIAHVSVTLVNPFTAGLFITGVRSNVSTHGIPLGTIGTGTNFASAGRSTTNSPGLDLEMNMDPTALFTVTRLCAVAAGLSTEQLDGIVGTGGYKYLQTTGGDGSSTSSKKRGNIYTGFNLPNFVDTAFKQLRSDVQLEADVQIGDYKTTLRYTQPNVFTKTDETLNLLLPILAKPIVQKIVSGSILGVNNVLITNPTTNSFGTKLSGFISQSGPFDAEISFGTGLTVAWSGQPLGSIKVPDISITGDTGARFEVDATFEITNVGHLTEFTKVLLTQESFDWVISGENLSGITVPGISFPGKTVTLKGLNNLKNGVTIKSFDLPGNDPAGGIHLTLDTRITNPSQVGIALSSIGFQNYIGNTNIGPVASSGSVTLTPLATSSLSLTGRLIPQTQQSGLFDVSAIFNNFIHGLDSNVSVHGDNVGPQDVSWLNDAIKSLVVETVLPSRGELGIIKSIELNELELLFTEGTAYDPATSSNDSTVAFTLPFNLPVDIKALESNISVSAGGTSFAELLMPKETVTTDVQQRIIHLTFSNAPFTVFGDQHTAFQKFLASTTMSTAETITLSGKANTDAETAVGLLSLTGIEFSVNTSIAGLQGLTSKPTLVTSLDVNHGFPDYLLIKVNSSLFNPSNITLGALGRFARRAGDVDFGLVFQNECELIVVQTELLLPPGNGSYPIDVHFQPQGSAVSAGQMLLENYLQGITSDTTIQGSPGSTVIDSLKVAISDIRLTPVEIPALHQNLIISATLELPTNIVQTGIAYASFTVDNPFTASINILEVTSTVTYEQLTIGEIDHADLTSSPVHANSHSSTTSPQLPFKFNLDPLTIVQLLLSGAQNNHVDLGPLIELLNIVAQKPNYHPPITTSVSTEVPTCVSGMQFDVDDAILESLKNLRVTLDIESQVKIDEYPTALAFKQFNITAITDKTILYLIGVIAPPVVQSLVDGANLTFSAANITNLSGDGFDLALHGALSNIGPLDALIEFEEPVTVTWQGQDIATITLPSICAAANAGVPNYRADAHLTITDEGHISSRFTSFATFLLHNPSFTWTIYTKKLRVTALGTVFDGVSLSKDIAFKAFNGLPGVTISNFRLPSDDPAGGIHIETDSLIPSPAQLGIEVGTVGFQAFFEGTVIGPLSTTSLALAPQSVTKAHLSGRITPKSGDELVTIGKLFTRFLAGQNQTLRVQGDIVQPSGTTAVGWLSNAFKTLTLQVILPGHIYQIINSVTISDLEVIMTEQGEAFAPLASSQHTLATYKNPFGFSLQVMQAAEDIILGESGQDAAELKLPRSNSVGGVSTGNIADLDISFSKQPLRSLNNAFFSTFPAAVADTQGIEFELKGSVDVVARTTIGDVPISDIPYNITSALKGINSFGRTAGLGNVSIKGSGGSGEDKYVNAALTTTLKNPSNVSLQTNGLSLAVFYKDVKIGRAAINVFNLVPGENTIPAEFHYHPDDANDTIAQSFLTEFIQTGDTFPLSINGDSSSSPYPSLVPALEAVSLSTSLTGLNSPPIVTHINVHIPLTALVDNLVFIDFDLANPLNTDMHVTFVQADSGVNGETYAHFDQTFTGFTVPAKGTANSGRFGNVLLRKGALLSLEIIPLEHLDVFTATTVTIGEGGYTIPWLHLTQLNVPTNYDLAGLSLGDFKVAMINSTDGAPGVVSNALSLC</sequence>
<dbReference type="PANTHER" id="PTHR35895:SF1">
    <property type="entry name" value="LIPID-BINDING SERUM GLYCOPROTEIN C-TERMINAL DOMAIN-CONTAINING PROTEIN"/>
    <property type="match status" value="1"/>
</dbReference>
<evidence type="ECO:0000256" key="1">
    <source>
        <dbReference type="SAM" id="Phobius"/>
    </source>
</evidence>
<dbReference type="OrthoDB" id="10039566at2759"/>
<proteinExistence type="predicted"/>
<keyword evidence="3" id="KW-1185">Reference proteome</keyword>
<dbReference type="InterPro" id="IPR022185">
    <property type="entry name" value="DUF3712"/>
</dbReference>
<dbReference type="InterPro" id="IPR046368">
    <property type="entry name" value="Tag1"/>
</dbReference>
<evidence type="ECO:0000313" key="2">
    <source>
        <dbReference type="EMBL" id="KAF8482999.1"/>
    </source>
</evidence>
<name>A0A9P5N096_9AGAM</name>
<keyword evidence="1" id="KW-0812">Transmembrane</keyword>
<dbReference type="Pfam" id="PF12505">
    <property type="entry name" value="DUF3712"/>
    <property type="match status" value="6"/>
</dbReference>
<feature type="transmembrane region" description="Helical" evidence="1">
    <location>
        <begin position="44"/>
        <end position="65"/>
    </location>
</feature>